<evidence type="ECO:0000256" key="14">
    <source>
        <dbReference type="HAMAP-Rule" id="MF_02239"/>
    </source>
</evidence>
<dbReference type="HAMAP" id="MF_02239">
    <property type="entry name" value="HemJ"/>
    <property type="match status" value="1"/>
</dbReference>
<feature type="region of interest" description="Disordered" evidence="15">
    <location>
        <begin position="1"/>
        <end position="20"/>
    </location>
</feature>
<accession>A0A7W6EDX7</accession>
<dbReference type="GO" id="GO:0006782">
    <property type="term" value="P:protoporphyrinogen IX biosynthetic process"/>
    <property type="evidence" value="ECO:0007669"/>
    <property type="project" value="UniProtKB-UniRule"/>
</dbReference>
<dbReference type="Pfam" id="PF03653">
    <property type="entry name" value="UPF0093"/>
    <property type="match status" value="1"/>
</dbReference>
<evidence type="ECO:0000256" key="8">
    <source>
        <dbReference type="ARBA" id="ARBA00022723"/>
    </source>
</evidence>
<keyword evidence="7 14" id="KW-0812">Transmembrane</keyword>
<keyword evidence="12 14" id="KW-0472">Membrane</keyword>
<evidence type="ECO:0000256" key="1">
    <source>
        <dbReference type="ARBA" id="ARBA00004651"/>
    </source>
</evidence>
<dbReference type="Proteomes" id="UP000542776">
    <property type="component" value="Unassembled WGS sequence"/>
</dbReference>
<feature type="transmembrane region" description="Helical" evidence="14">
    <location>
        <begin position="101"/>
        <end position="123"/>
    </location>
</feature>
<feature type="transmembrane region" description="Helical" evidence="14">
    <location>
        <begin position="51"/>
        <end position="71"/>
    </location>
</feature>
<evidence type="ECO:0000256" key="2">
    <source>
        <dbReference type="ARBA" id="ARBA00005073"/>
    </source>
</evidence>
<evidence type="ECO:0000256" key="10">
    <source>
        <dbReference type="ARBA" id="ARBA00023002"/>
    </source>
</evidence>
<dbReference type="UniPathway" id="UPA00251">
    <property type="reaction ID" value="UER00324"/>
</dbReference>
<dbReference type="PANTHER" id="PTHR40255">
    <property type="entry name" value="UPF0093 MEMBRANE PROTEIN SLR1790"/>
    <property type="match status" value="1"/>
</dbReference>
<evidence type="ECO:0000256" key="5">
    <source>
        <dbReference type="ARBA" id="ARBA00022475"/>
    </source>
</evidence>
<evidence type="ECO:0000256" key="6">
    <source>
        <dbReference type="ARBA" id="ARBA00022617"/>
    </source>
</evidence>
<feature type="binding site" description="axial binding residue" evidence="14">
    <location>
        <position position="57"/>
    </location>
    <ligand>
        <name>heme</name>
        <dbReference type="ChEBI" id="CHEBI:30413"/>
    </ligand>
    <ligandPart>
        <name>Fe</name>
        <dbReference type="ChEBI" id="CHEBI:18248"/>
    </ligandPart>
</feature>
<sequence>MAAKTPPLPEFVTPGPVGTRTPRDRSVLAALGAGAVLALVLFALVPLGAQLWVKALHVVAVISWMAGMLYLPRLFVYHTEAGAGSPQAETFKVMERRLMRAIINPAMVVTWVSGLWMAIEVFAFQGGWLHAKILLVVLMTGAHGYFSASRKRLERDEITKSAKHWRMMNEVPTVLLVLIVVLVIVKPF</sequence>
<dbReference type="GO" id="GO:0070818">
    <property type="term" value="F:protoporphyrinogen oxidase activity"/>
    <property type="evidence" value="ECO:0007669"/>
    <property type="project" value="UniProtKB-UniRule"/>
</dbReference>
<keyword evidence="17" id="KW-1185">Reference proteome</keyword>
<dbReference type="RefSeq" id="WP_183199111.1">
    <property type="nucleotide sequence ID" value="NZ_JACIEK010000002.1"/>
</dbReference>
<dbReference type="InterPro" id="IPR005265">
    <property type="entry name" value="HemJ-like"/>
</dbReference>
<proteinExistence type="inferred from homology"/>
<dbReference type="AlphaFoldDB" id="A0A7W6EDX7"/>
<evidence type="ECO:0000256" key="12">
    <source>
        <dbReference type="ARBA" id="ARBA00023136"/>
    </source>
</evidence>
<evidence type="ECO:0000256" key="9">
    <source>
        <dbReference type="ARBA" id="ARBA00022989"/>
    </source>
</evidence>
<organism evidence="16 17">
    <name type="scientific">Aureimonas pseudogalii</name>
    <dbReference type="NCBI Taxonomy" id="1744844"/>
    <lineage>
        <taxon>Bacteria</taxon>
        <taxon>Pseudomonadati</taxon>
        <taxon>Pseudomonadota</taxon>
        <taxon>Alphaproteobacteria</taxon>
        <taxon>Hyphomicrobiales</taxon>
        <taxon>Aurantimonadaceae</taxon>
        <taxon>Aureimonas</taxon>
    </lineage>
</organism>
<protein>
    <recommendedName>
        <fullName evidence="4 14">Protoporphyrinogen IX oxidase</fullName>
        <shortName evidence="14">PPO</shortName>
        <ecNumber evidence="14">1.3.99.-</ecNumber>
    </recommendedName>
</protein>
<keyword evidence="9 14" id="KW-1133">Transmembrane helix</keyword>
<comment type="function">
    <text evidence="14">Catalyzes the oxidation of protoporphyrinogen IX to protoporphyrin IX.</text>
</comment>
<dbReference type="NCBIfam" id="TIGR00701">
    <property type="entry name" value="protoporphyrinogen oxidase HemJ"/>
    <property type="match status" value="1"/>
</dbReference>
<dbReference type="PANTHER" id="PTHR40255:SF1">
    <property type="entry name" value="PROTOPORPHYRINOGEN IX OXIDASE"/>
    <property type="match status" value="1"/>
</dbReference>
<evidence type="ECO:0000256" key="13">
    <source>
        <dbReference type="ARBA" id="ARBA00048390"/>
    </source>
</evidence>
<keyword evidence="5 14" id="KW-1003">Cell membrane</keyword>
<evidence type="ECO:0000256" key="4">
    <source>
        <dbReference type="ARBA" id="ARBA00017504"/>
    </source>
</evidence>
<keyword evidence="8 14" id="KW-0479">Metal-binding</keyword>
<comment type="catalytic activity">
    <reaction evidence="13 14">
        <text>protoporphyrinogen IX + 3 A = protoporphyrin IX + 3 AH2</text>
        <dbReference type="Rhea" id="RHEA:62000"/>
        <dbReference type="ChEBI" id="CHEBI:13193"/>
        <dbReference type="ChEBI" id="CHEBI:17499"/>
        <dbReference type="ChEBI" id="CHEBI:57306"/>
        <dbReference type="ChEBI" id="CHEBI:57307"/>
    </reaction>
</comment>
<keyword evidence="6 14" id="KW-0349">Heme</keyword>
<comment type="cofactor">
    <cofactor evidence="14">
        <name>heme b</name>
        <dbReference type="ChEBI" id="CHEBI:60344"/>
    </cofactor>
    <text evidence="14">Binds 1 heme b (iron(II)-protoporphyrin IX) group per subunit.</text>
</comment>
<dbReference type="GO" id="GO:0005886">
    <property type="term" value="C:plasma membrane"/>
    <property type="evidence" value="ECO:0007669"/>
    <property type="project" value="UniProtKB-SubCell"/>
</dbReference>
<gene>
    <name evidence="16" type="ORF">GGR04_001393</name>
</gene>
<evidence type="ECO:0000256" key="7">
    <source>
        <dbReference type="ARBA" id="ARBA00022692"/>
    </source>
</evidence>
<feature type="transmembrane region" description="Helical" evidence="14">
    <location>
        <begin position="167"/>
        <end position="185"/>
    </location>
</feature>
<evidence type="ECO:0000256" key="15">
    <source>
        <dbReference type="SAM" id="MobiDB-lite"/>
    </source>
</evidence>
<reference evidence="16 17" key="1">
    <citation type="submission" date="2020-08" db="EMBL/GenBank/DDBJ databases">
        <title>Genomic Encyclopedia of Type Strains, Phase IV (KMG-IV): sequencing the most valuable type-strain genomes for metagenomic binning, comparative biology and taxonomic classification.</title>
        <authorList>
            <person name="Goeker M."/>
        </authorList>
    </citation>
    <scope>NUCLEOTIDE SEQUENCE [LARGE SCALE GENOMIC DNA]</scope>
    <source>
        <strain evidence="16 17">DSM 102238</strain>
    </source>
</reference>
<keyword evidence="11 14" id="KW-0408">Iron</keyword>
<comment type="subunit">
    <text evidence="14">Homodimer.</text>
</comment>
<comment type="caution">
    <text evidence="16">The sequence shown here is derived from an EMBL/GenBank/DDBJ whole genome shotgun (WGS) entry which is preliminary data.</text>
</comment>
<name>A0A7W6EDX7_9HYPH</name>
<evidence type="ECO:0000256" key="3">
    <source>
        <dbReference type="ARBA" id="ARBA00006501"/>
    </source>
</evidence>
<comment type="subcellular location">
    <subcellularLocation>
        <location evidence="1 14">Cell membrane</location>
        <topology evidence="1 14">Multi-pass membrane protein</topology>
    </subcellularLocation>
</comment>
<feature type="binding site" description="axial binding residue" evidence="14">
    <location>
        <position position="132"/>
    </location>
    <ligand>
        <name>heme</name>
        <dbReference type="ChEBI" id="CHEBI:30413"/>
    </ligand>
    <ligandPart>
        <name>Fe</name>
        <dbReference type="ChEBI" id="CHEBI:18248"/>
    </ligandPart>
</feature>
<comment type="pathway">
    <text evidence="2 14">Porphyrin-containing compound metabolism; protoporphyrin-IX biosynthesis; protoporphyrin-IX from protoporphyrinogen-IX: step 1/1.</text>
</comment>
<dbReference type="GO" id="GO:0046872">
    <property type="term" value="F:metal ion binding"/>
    <property type="evidence" value="ECO:0007669"/>
    <property type="project" value="UniProtKB-KW"/>
</dbReference>
<evidence type="ECO:0000313" key="17">
    <source>
        <dbReference type="Proteomes" id="UP000542776"/>
    </source>
</evidence>
<feature type="transmembrane region" description="Helical" evidence="14">
    <location>
        <begin position="27"/>
        <end position="45"/>
    </location>
</feature>
<evidence type="ECO:0000313" key="16">
    <source>
        <dbReference type="EMBL" id="MBB3997557.1"/>
    </source>
</evidence>
<dbReference type="EMBL" id="JACIEK010000002">
    <property type="protein sequence ID" value="MBB3997557.1"/>
    <property type="molecule type" value="Genomic_DNA"/>
</dbReference>
<keyword evidence="10 14" id="KW-0560">Oxidoreductase</keyword>
<feature type="transmembrane region" description="Helical" evidence="14">
    <location>
        <begin position="129"/>
        <end position="146"/>
    </location>
</feature>
<evidence type="ECO:0000256" key="11">
    <source>
        <dbReference type="ARBA" id="ARBA00023004"/>
    </source>
</evidence>
<dbReference type="EC" id="1.3.99.-" evidence="14"/>
<comment type="similarity">
    <text evidence="3 14">Belongs to the HemJ family.</text>
</comment>